<proteinExistence type="predicted"/>
<dbReference type="Proteomes" id="UP000247810">
    <property type="component" value="Unassembled WGS sequence"/>
</dbReference>
<keyword evidence="1" id="KW-0812">Transmembrane</keyword>
<sequence length="202" mass="21849">MRDRESVETEVPVTNDLARFDLHEFHILPGGETALAVTLRVRDLPLTELGRPMEMSRVATGGVVELNNASDDFTEQEPVSSALVVALDTVHRTATVLQRFARPDGGLSRMRGNFQMLETGQAFVGWSEQGYHSEHAPDGTEAAASPGVLPTVNGAIVGVGLLACLGTGLGMLLRRRLARRSYRYSRLVSPAKGIPLDAERAD</sequence>
<feature type="transmembrane region" description="Helical" evidence="1">
    <location>
        <begin position="154"/>
        <end position="173"/>
    </location>
</feature>
<dbReference type="OrthoDB" id="5427350at2759"/>
<keyword evidence="1" id="KW-0472">Membrane</keyword>
<evidence type="ECO:0000313" key="2">
    <source>
        <dbReference type="EMBL" id="PYH91687.1"/>
    </source>
</evidence>
<gene>
    <name evidence="2" type="ORF">BO71DRAFT_432628</name>
</gene>
<dbReference type="EMBL" id="KZ825937">
    <property type="protein sequence ID" value="PYH91687.1"/>
    <property type="molecule type" value="Genomic_DNA"/>
</dbReference>
<name>A0A319DBJ6_9EURO</name>
<reference evidence="2 3" key="1">
    <citation type="submission" date="2018-02" db="EMBL/GenBank/DDBJ databases">
        <title>The genomes of Aspergillus section Nigri reveals drivers in fungal speciation.</title>
        <authorList>
            <consortium name="DOE Joint Genome Institute"/>
            <person name="Vesth T.C."/>
            <person name="Nybo J."/>
            <person name="Theobald S."/>
            <person name="Brandl J."/>
            <person name="Frisvad J.C."/>
            <person name="Nielsen K.F."/>
            <person name="Lyhne E.K."/>
            <person name="Kogle M.E."/>
            <person name="Kuo A."/>
            <person name="Riley R."/>
            <person name="Clum A."/>
            <person name="Nolan M."/>
            <person name="Lipzen A."/>
            <person name="Salamov A."/>
            <person name="Henrissat B."/>
            <person name="Wiebenga A."/>
            <person name="De vries R.P."/>
            <person name="Grigoriev I.V."/>
            <person name="Mortensen U.H."/>
            <person name="Andersen M.R."/>
            <person name="Baker S.E."/>
        </authorList>
    </citation>
    <scope>NUCLEOTIDE SEQUENCE [LARGE SCALE GENOMIC DNA]</scope>
    <source>
        <strain evidence="2 3">CBS 707.79</strain>
    </source>
</reference>
<keyword evidence="3" id="KW-1185">Reference proteome</keyword>
<evidence type="ECO:0000256" key="1">
    <source>
        <dbReference type="SAM" id="Phobius"/>
    </source>
</evidence>
<dbReference type="PANTHER" id="PTHR35340:SF8">
    <property type="entry name" value="ASST-DOMAIN-CONTAINING PROTEIN"/>
    <property type="match status" value="1"/>
</dbReference>
<dbReference type="STRING" id="1448320.A0A319DBJ6"/>
<dbReference type="VEuPathDB" id="FungiDB:BO71DRAFT_432628"/>
<keyword evidence="1" id="KW-1133">Transmembrane helix</keyword>
<protein>
    <submittedName>
        <fullName evidence="2">Uncharacterized protein</fullName>
    </submittedName>
</protein>
<dbReference type="PANTHER" id="PTHR35340">
    <property type="entry name" value="PQQ ENZYME REPEAT PROTEIN-RELATED"/>
    <property type="match status" value="1"/>
</dbReference>
<dbReference type="InterPro" id="IPR053143">
    <property type="entry name" value="Arylsulfate_ST"/>
</dbReference>
<evidence type="ECO:0000313" key="3">
    <source>
        <dbReference type="Proteomes" id="UP000247810"/>
    </source>
</evidence>
<accession>A0A319DBJ6</accession>
<organism evidence="2 3">
    <name type="scientific">Aspergillus ellipticus CBS 707.79</name>
    <dbReference type="NCBI Taxonomy" id="1448320"/>
    <lineage>
        <taxon>Eukaryota</taxon>
        <taxon>Fungi</taxon>
        <taxon>Dikarya</taxon>
        <taxon>Ascomycota</taxon>
        <taxon>Pezizomycotina</taxon>
        <taxon>Eurotiomycetes</taxon>
        <taxon>Eurotiomycetidae</taxon>
        <taxon>Eurotiales</taxon>
        <taxon>Aspergillaceae</taxon>
        <taxon>Aspergillus</taxon>
        <taxon>Aspergillus subgen. Circumdati</taxon>
    </lineage>
</organism>
<dbReference type="AlphaFoldDB" id="A0A319DBJ6"/>